<keyword evidence="1" id="KW-0805">Transcription regulation</keyword>
<organism evidence="5 6">
    <name type="scientific">Salibacterium salarium</name>
    <dbReference type="NCBI Taxonomy" id="284579"/>
    <lineage>
        <taxon>Bacteria</taxon>
        <taxon>Bacillati</taxon>
        <taxon>Bacillota</taxon>
        <taxon>Bacilli</taxon>
        <taxon>Bacillales</taxon>
        <taxon>Bacillaceae</taxon>
    </lineage>
</organism>
<dbReference type="Gene3D" id="2.60.120.10">
    <property type="entry name" value="Jelly Rolls"/>
    <property type="match status" value="1"/>
</dbReference>
<dbReference type="EMBL" id="RBVX01000027">
    <property type="protein sequence ID" value="RSL31198.1"/>
    <property type="molecule type" value="Genomic_DNA"/>
</dbReference>
<dbReference type="CDD" id="cd00093">
    <property type="entry name" value="HTH_XRE"/>
    <property type="match status" value="1"/>
</dbReference>
<keyword evidence="2" id="KW-0238">DNA-binding</keyword>
<comment type="caution">
    <text evidence="5">The sequence shown here is derived from an EMBL/GenBank/DDBJ whole genome shotgun (WGS) entry which is preliminary data.</text>
</comment>
<dbReference type="PANTHER" id="PTHR46797:SF23">
    <property type="entry name" value="HTH-TYPE TRANSCRIPTIONAL REGULATOR SUTR"/>
    <property type="match status" value="1"/>
</dbReference>
<dbReference type="PROSITE" id="PS50943">
    <property type="entry name" value="HTH_CROC1"/>
    <property type="match status" value="1"/>
</dbReference>
<reference evidence="5 6" key="1">
    <citation type="submission" date="2018-10" db="EMBL/GenBank/DDBJ databases">
        <title>Draft genome sequence of Bacillus salarius IM0101, isolated from a hypersaline soil in Inner Mongolia, China.</title>
        <authorList>
            <person name="Yamprayoonswat W."/>
            <person name="Boonvisut S."/>
            <person name="Jumpathong W."/>
            <person name="Sittihan S."/>
            <person name="Ruangsuj P."/>
            <person name="Wanthongcharoen S."/>
            <person name="Thongpramul N."/>
            <person name="Pimmason S."/>
            <person name="Yu B."/>
            <person name="Yasawong M."/>
        </authorList>
    </citation>
    <scope>NUCLEOTIDE SEQUENCE [LARGE SCALE GENOMIC DNA]</scope>
    <source>
        <strain evidence="5 6">IM0101</strain>
    </source>
</reference>
<keyword evidence="3" id="KW-0804">Transcription</keyword>
<dbReference type="InterPro" id="IPR010982">
    <property type="entry name" value="Lambda_DNA-bd_dom_sf"/>
</dbReference>
<dbReference type="Gene3D" id="1.10.260.40">
    <property type="entry name" value="lambda repressor-like DNA-binding domains"/>
    <property type="match status" value="1"/>
</dbReference>
<dbReference type="InterPro" id="IPR001387">
    <property type="entry name" value="Cro/C1-type_HTH"/>
</dbReference>
<dbReference type="GO" id="GO:0003700">
    <property type="term" value="F:DNA-binding transcription factor activity"/>
    <property type="evidence" value="ECO:0007669"/>
    <property type="project" value="TreeGrafter"/>
</dbReference>
<dbReference type="SUPFAM" id="SSF51182">
    <property type="entry name" value="RmlC-like cupins"/>
    <property type="match status" value="1"/>
</dbReference>
<evidence type="ECO:0000313" key="5">
    <source>
        <dbReference type="EMBL" id="RSL31198.1"/>
    </source>
</evidence>
<evidence type="ECO:0000256" key="2">
    <source>
        <dbReference type="ARBA" id="ARBA00023125"/>
    </source>
</evidence>
<dbReference type="InterPro" id="IPR013096">
    <property type="entry name" value="Cupin_2"/>
</dbReference>
<dbReference type="Pfam" id="PF01381">
    <property type="entry name" value="HTH_3"/>
    <property type="match status" value="1"/>
</dbReference>
<sequence>MVHVQKDQLNAHIGKKLKQLRSQKGLNLEETATMTGVSKPMLGQIERGDSNPTVGTLWKVANGLNVPFTSFVELDRPSITKITYDELKTLDGDHGGFHVKPLFSKDSYTPFEVFYVDIDPQQSYYSNAHPDGVEEYIFLQKGYVEIAIENHCFELKTGDALRFQASEDHVYTNKSDEKASFTMIIYYS</sequence>
<gene>
    <name evidence="5" type="ORF">D7Z54_22075</name>
</gene>
<evidence type="ECO:0000256" key="1">
    <source>
        <dbReference type="ARBA" id="ARBA00023015"/>
    </source>
</evidence>
<dbReference type="Proteomes" id="UP000275076">
    <property type="component" value="Unassembled WGS sequence"/>
</dbReference>
<keyword evidence="6" id="KW-1185">Reference proteome</keyword>
<dbReference type="InterPro" id="IPR011051">
    <property type="entry name" value="RmlC_Cupin_sf"/>
</dbReference>
<protein>
    <submittedName>
        <fullName evidence="5">XRE family transcriptional regulator</fullName>
    </submittedName>
</protein>
<dbReference type="AlphaFoldDB" id="A0A3R9QQK1"/>
<dbReference type="Pfam" id="PF07883">
    <property type="entry name" value="Cupin_2"/>
    <property type="match status" value="1"/>
</dbReference>
<dbReference type="SMART" id="SM00530">
    <property type="entry name" value="HTH_XRE"/>
    <property type="match status" value="1"/>
</dbReference>
<evidence type="ECO:0000313" key="6">
    <source>
        <dbReference type="Proteomes" id="UP000275076"/>
    </source>
</evidence>
<evidence type="ECO:0000256" key="3">
    <source>
        <dbReference type="ARBA" id="ARBA00023163"/>
    </source>
</evidence>
<dbReference type="GO" id="GO:0003677">
    <property type="term" value="F:DNA binding"/>
    <property type="evidence" value="ECO:0007669"/>
    <property type="project" value="UniProtKB-KW"/>
</dbReference>
<dbReference type="PANTHER" id="PTHR46797">
    <property type="entry name" value="HTH-TYPE TRANSCRIPTIONAL REGULATOR"/>
    <property type="match status" value="1"/>
</dbReference>
<feature type="domain" description="HTH cro/C1-type" evidence="4">
    <location>
        <begin position="17"/>
        <end position="71"/>
    </location>
</feature>
<proteinExistence type="predicted"/>
<accession>A0A3R9QQK1</accession>
<name>A0A3R9QQK1_9BACI</name>
<dbReference type="SUPFAM" id="SSF47413">
    <property type="entry name" value="lambda repressor-like DNA-binding domains"/>
    <property type="match status" value="1"/>
</dbReference>
<evidence type="ECO:0000259" key="4">
    <source>
        <dbReference type="PROSITE" id="PS50943"/>
    </source>
</evidence>
<dbReference type="CDD" id="cd02209">
    <property type="entry name" value="cupin_XRE_C"/>
    <property type="match status" value="1"/>
</dbReference>
<dbReference type="InterPro" id="IPR014710">
    <property type="entry name" value="RmlC-like_jellyroll"/>
</dbReference>
<dbReference type="GO" id="GO:0005829">
    <property type="term" value="C:cytosol"/>
    <property type="evidence" value="ECO:0007669"/>
    <property type="project" value="TreeGrafter"/>
</dbReference>
<dbReference type="InterPro" id="IPR050807">
    <property type="entry name" value="TransReg_Diox_bact_type"/>
</dbReference>